<reference evidence="1 2" key="1">
    <citation type="journal article" date="2018" name="Front. Plant Sci.">
        <title>Red Clover (Trifolium pratense) and Zigzag Clover (T. medium) - A Picture of Genomic Similarities and Differences.</title>
        <authorList>
            <person name="Dluhosova J."/>
            <person name="Istvanek J."/>
            <person name="Nedelnik J."/>
            <person name="Repkova J."/>
        </authorList>
    </citation>
    <scope>NUCLEOTIDE SEQUENCE [LARGE SCALE GENOMIC DNA]</scope>
    <source>
        <strain evidence="2">cv. 10/8</strain>
        <tissue evidence="1">Leaf</tissue>
    </source>
</reference>
<evidence type="ECO:0000313" key="1">
    <source>
        <dbReference type="EMBL" id="MCI94467.1"/>
    </source>
</evidence>
<comment type="caution">
    <text evidence="1">The sequence shown here is derived from an EMBL/GenBank/DDBJ whole genome shotgun (WGS) entry which is preliminary data.</text>
</comment>
<proteinExistence type="predicted"/>
<sequence length="56" mass="6480">GETRHHLDTPRDLVTGHQDILREGDHLLVETATVRQLMRNDIVVLCHEESWISHCP</sequence>
<dbReference type="AlphaFoldDB" id="A0A392W2E8"/>
<dbReference type="Proteomes" id="UP000265520">
    <property type="component" value="Unassembled WGS sequence"/>
</dbReference>
<accession>A0A392W2E8</accession>
<name>A0A392W2E8_9FABA</name>
<protein>
    <submittedName>
        <fullName evidence="1">Uncharacterized protein</fullName>
    </submittedName>
</protein>
<keyword evidence="2" id="KW-1185">Reference proteome</keyword>
<dbReference type="EMBL" id="LXQA011356848">
    <property type="protein sequence ID" value="MCI94467.1"/>
    <property type="molecule type" value="Genomic_DNA"/>
</dbReference>
<evidence type="ECO:0000313" key="2">
    <source>
        <dbReference type="Proteomes" id="UP000265520"/>
    </source>
</evidence>
<feature type="non-terminal residue" evidence="1">
    <location>
        <position position="1"/>
    </location>
</feature>
<organism evidence="1 2">
    <name type="scientific">Trifolium medium</name>
    <dbReference type="NCBI Taxonomy" id="97028"/>
    <lineage>
        <taxon>Eukaryota</taxon>
        <taxon>Viridiplantae</taxon>
        <taxon>Streptophyta</taxon>
        <taxon>Embryophyta</taxon>
        <taxon>Tracheophyta</taxon>
        <taxon>Spermatophyta</taxon>
        <taxon>Magnoliopsida</taxon>
        <taxon>eudicotyledons</taxon>
        <taxon>Gunneridae</taxon>
        <taxon>Pentapetalae</taxon>
        <taxon>rosids</taxon>
        <taxon>fabids</taxon>
        <taxon>Fabales</taxon>
        <taxon>Fabaceae</taxon>
        <taxon>Papilionoideae</taxon>
        <taxon>50 kb inversion clade</taxon>
        <taxon>NPAAA clade</taxon>
        <taxon>Hologalegina</taxon>
        <taxon>IRL clade</taxon>
        <taxon>Trifolieae</taxon>
        <taxon>Trifolium</taxon>
    </lineage>
</organism>